<dbReference type="PANTHER" id="PTHR30037">
    <property type="entry name" value="DNA-3-METHYLADENINE GLYCOSYLASE 1"/>
    <property type="match status" value="1"/>
</dbReference>
<feature type="binding site" evidence="1">
    <location>
        <position position="181"/>
    </location>
    <ligand>
        <name>Zn(2+)</name>
        <dbReference type="ChEBI" id="CHEBI:29105"/>
    </ligand>
</feature>
<dbReference type="InterPro" id="IPR052891">
    <property type="entry name" value="DNA-3mA_glycosylase"/>
</dbReference>
<keyword evidence="1" id="KW-0862">Zinc</keyword>
<dbReference type="GO" id="GO:0046872">
    <property type="term" value="F:metal ion binding"/>
    <property type="evidence" value="ECO:0007669"/>
    <property type="project" value="UniProtKB-KW"/>
</dbReference>
<dbReference type="SUPFAM" id="SSF48150">
    <property type="entry name" value="DNA-glycosylase"/>
    <property type="match status" value="1"/>
</dbReference>
<proteinExistence type="predicted"/>
<dbReference type="Proteomes" id="UP000275256">
    <property type="component" value="Unassembled WGS sequence"/>
</dbReference>
<evidence type="ECO:0000313" key="4">
    <source>
        <dbReference type="Proteomes" id="UP000275256"/>
    </source>
</evidence>
<dbReference type="OrthoDB" id="9807664at2"/>
<name>A0A3M0GB45_9ACTN</name>
<feature type="compositionally biased region" description="Polar residues" evidence="2">
    <location>
        <begin position="137"/>
        <end position="146"/>
    </location>
</feature>
<dbReference type="InterPro" id="IPR005019">
    <property type="entry name" value="Adenine_glyco"/>
</dbReference>
<dbReference type="GO" id="GO:0006284">
    <property type="term" value="P:base-excision repair"/>
    <property type="evidence" value="ECO:0007669"/>
    <property type="project" value="InterPro"/>
</dbReference>
<dbReference type="Gene3D" id="1.10.340.30">
    <property type="entry name" value="Hypothetical protein, domain 2"/>
    <property type="match status" value="1"/>
</dbReference>
<dbReference type="GO" id="GO:0008725">
    <property type="term" value="F:DNA-3-methyladenine glycosylase activity"/>
    <property type="evidence" value="ECO:0007669"/>
    <property type="project" value="InterPro"/>
</dbReference>
<accession>A0A3M0GB45</accession>
<dbReference type="EMBL" id="REFW01000001">
    <property type="protein sequence ID" value="RMB62154.1"/>
    <property type="molecule type" value="Genomic_DNA"/>
</dbReference>
<dbReference type="Pfam" id="PF03352">
    <property type="entry name" value="Adenine_glyco"/>
    <property type="match status" value="1"/>
</dbReference>
<protein>
    <submittedName>
        <fullName evidence="3">DNA-3-methyladenine glycosylase I</fullName>
    </submittedName>
</protein>
<dbReference type="PANTHER" id="PTHR30037:SF4">
    <property type="entry name" value="DNA-3-METHYLADENINE GLYCOSYLASE I"/>
    <property type="match status" value="1"/>
</dbReference>
<feature type="region of interest" description="Disordered" evidence="2">
    <location>
        <begin position="122"/>
        <end position="146"/>
    </location>
</feature>
<gene>
    <name evidence="3" type="ORF">EAX62_06185</name>
</gene>
<evidence type="ECO:0000313" key="3">
    <source>
        <dbReference type="EMBL" id="RMB62154.1"/>
    </source>
</evidence>
<sequence length="188" mass="20835">MTRNRCFGTGDPLYERYHDEEWGHPVEDAPDERELFERLALEGFQAGLSWITILRKREAFRKAFKGFVPDKVAKFTDADVERLMADESIVRNRAKILAAIGNARALVVMHEQGTRLEDLFAEYAPPPTDPGEHSPTAPGNTPESTALSKRLKGLGFRFVGPTTMQATMQALGIADGHAPGCWLASPPK</sequence>
<reference evidence="3 4" key="1">
    <citation type="submission" date="2018-10" db="EMBL/GenBank/DDBJ databases">
        <title>Tessaracoccus antarcticuss sp. nov., isolated from sediment.</title>
        <authorList>
            <person name="Zhou L.Y."/>
            <person name="Du Z.J."/>
        </authorList>
    </citation>
    <scope>NUCLEOTIDE SEQUENCE [LARGE SCALE GENOMIC DNA]</scope>
    <source>
        <strain evidence="3 4">JDX10</strain>
    </source>
</reference>
<organism evidence="3 4">
    <name type="scientific">Tessaracoccus antarcticus</name>
    <dbReference type="NCBI Taxonomy" id="2479848"/>
    <lineage>
        <taxon>Bacteria</taxon>
        <taxon>Bacillati</taxon>
        <taxon>Actinomycetota</taxon>
        <taxon>Actinomycetes</taxon>
        <taxon>Propionibacteriales</taxon>
        <taxon>Propionibacteriaceae</taxon>
        <taxon>Tessaracoccus</taxon>
    </lineage>
</organism>
<comment type="caution">
    <text evidence="3">The sequence shown here is derived from an EMBL/GenBank/DDBJ whole genome shotgun (WGS) entry which is preliminary data.</text>
</comment>
<dbReference type="AlphaFoldDB" id="A0A3M0GB45"/>
<feature type="binding site" evidence="1">
    <location>
        <position position="6"/>
    </location>
    <ligand>
        <name>Zn(2+)</name>
        <dbReference type="ChEBI" id="CHEBI:29105"/>
    </ligand>
</feature>
<keyword evidence="1" id="KW-0479">Metal-binding</keyword>
<evidence type="ECO:0000256" key="1">
    <source>
        <dbReference type="PIRSR" id="PIRSR605019-1"/>
    </source>
</evidence>
<feature type="binding site" evidence="1">
    <location>
        <position position="177"/>
    </location>
    <ligand>
        <name>Zn(2+)</name>
        <dbReference type="ChEBI" id="CHEBI:29105"/>
    </ligand>
</feature>
<dbReference type="RefSeq" id="WP_121900704.1">
    <property type="nucleotide sequence ID" value="NZ_REFW01000001.1"/>
</dbReference>
<dbReference type="InterPro" id="IPR011257">
    <property type="entry name" value="DNA_glycosylase"/>
</dbReference>
<evidence type="ECO:0000256" key="2">
    <source>
        <dbReference type="SAM" id="MobiDB-lite"/>
    </source>
</evidence>
<feature type="binding site" evidence="1">
    <location>
        <position position="18"/>
    </location>
    <ligand>
        <name>Zn(2+)</name>
        <dbReference type="ChEBI" id="CHEBI:29105"/>
    </ligand>
</feature>
<keyword evidence="4" id="KW-1185">Reference proteome</keyword>